<feature type="transmembrane region" description="Helical" evidence="5">
    <location>
        <begin position="292"/>
        <end position="312"/>
    </location>
</feature>
<evidence type="ECO:0000256" key="3">
    <source>
        <dbReference type="ARBA" id="ARBA00022989"/>
    </source>
</evidence>
<evidence type="ECO:0000256" key="2">
    <source>
        <dbReference type="ARBA" id="ARBA00022692"/>
    </source>
</evidence>
<feature type="transmembrane region" description="Helical" evidence="5">
    <location>
        <begin position="99"/>
        <end position="123"/>
    </location>
</feature>
<organism evidence="7 8">
    <name type="scientific">Cytobacillus spartinae</name>
    <dbReference type="NCBI Taxonomy" id="3299023"/>
    <lineage>
        <taxon>Bacteria</taxon>
        <taxon>Bacillati</taxon>
        <taxon>Bacillota</taxon>
        <taxon>Bacilli</taxon>
        <taxon>Bacillales</taxon>
        <taxon>Bacillaceae</taxon>
        <taxon>Cytobacillus</taxon>
    </lineage>
</organism>
<dbReference type="PANTHER" id="PTHR11814">
    <property type="entry name" value="SULFATE TRANSPORTER"/>
    <property type="match status" value="1"/>
</dbReference>
<reference evidence="7 8" key="1">
    <citation type="submission" date="2024-08" db="EMBL/GenBank/DDBJ databases">
        <title>Two novel Cytobacillus novel species.</title>
        <authorList>
            <person name="Liu G."/>
        </authorList>
    </citation>
    <scope>NUCLEOTIDE SEQUENCE [LARGE SCALE GENOMIC DNA]</scope>
    <source>
        <strain evidence="7 8">FJAT-54145</strain>
    </source>
</reference>
<feature type="transmembrane region" description="Helical" evidence="5">
    <location>
        <begin position="20"/>
        <end position="44"/>
    </location>
</feature>
<feature type="transmembrane region" description="Helical" evidence="5">
    <location>
        <begin position="383"/>
        <end position="414"/>
    </location>
</feature>
<evidence type="ECO:0000313" key="8">
    <source>
        <dbReference type="Proteomes" id="UP001601059"/>
    </source>
</evidence>
<evidence type="ECO:0000256" key="4">
    <source>
        <dbReference type="ARBA" id="ARBA00023136"/>
    </source>
</evidence>
<comment type="caution">
    <text evidence="7">The sequence shown here is derived from an EMBL/GenBank/DDBJ whole genome shotgun (WGS) entry which is preliminary data.</text>
</comment>
<comment type="subcellular location">
    <subcellularLocation>
        <location evidence="1">Membrane</location>
        <topology evidence="1">Multi-pass membrane protein</topology>
    </subcellularLocation>
</comment>
<evidence type="ECO:0000313" key="7">
    <source>
        <dbReference type="EMBL" id="MFE8699979.1"/>
    </source>
</evidence>
<feature type="transmembrane region" description="Helical" evidence="5">
    <location>
        <begin position="129"/>
        <end position="147"/>
    </location>
</feature>
<feature type="transmembrane region" description="Helical" evidence="5">
    <location>
        <begin position="250"/>
        <end position="272"/>
    </location>
</feature>
<feature type="transmembrane region" description="Helical" evidence="5">
    <location>
        <begin position="353"/>
        <end position="371"/>
    </location>
</feature>
<feature type="domain" description="SLC26A/SulP transporter" evidence="6">
    <location>
        <begin position="20"/>
        <end position="388"/>
    </location>
</feature>
<dbReference type="PROSITE" id="PS01130">
    <property type="entry name" value="SLC26A"/>
    <property type="match status" value="1"/>
</dbReference>
<sequence>MIYKLMPGLRFLLNYQRSFLSGDITAGITVAILFIPQCIAYSIIAGAPPIYGLYAATLPLLVYVLFGSSRFLSVGPVSIVGLLAFSGISSIVEPESSQFLGLVVLLGVVVGGIQFALGCIHFGKIVDFIPSALISGFTSAVALIIAFNQLKHLFGVKLTPYKEVVSFFTDLSLKLSQVNPYTLLIGIASMILLIVVKKFKPILPGSFIVVVLGTFIVAWTDLYRKDVSIVGTIPGGLPELTIPSIHMDTIMLLLPIAFGIAVISFLESYAVAKALADKNGDSLQANQELRGIGLANIASSFVGAIPVAGAFSRTAVNYQSGAKTNLSSIITVLIILITLLFFTPLFYFLPKSALAAIIIVSVIGLVDVKRAKYLMKHPQTDTVIFMVTFLATLFIGVLYGLVGGIILSILFVLAKKSL</sequence>
<dbReference type="Proteomes" id="UP001601059">
    <property type="component" value="Unassembled WGS sequence"/>
</dbReference>
<dbReference type="InterPro" id="IPR001902">
    <property type="entry name" value="SLC26A/SulP_fam"/>
</dbReference>
<feature type="transmembrane region" description="Helical" evidence="5">
    <location>
        <begin position="74"/>
        <end position="92"/>
    </location>
</feature>
<feature type="transmembrane region" description="Helical" evidence="5">
    <location>
        <begin position="324"/>
        <end position="347"/>
    </location>
</feature>
<keyword evidence="4 5" id="KW-0472">Membrane</keyword>
<dbReference type="InterPro" id="IPR011547">
    <property type="entry name" value="SLC26A/SulP_dom"/>
</dbReference>
<dbReference type="Pfam" id="PF00916">
    <property type="entry name" value="Sulfate_transp"/>
    <property type="match status" value="1"/>
</dbReference>
<gene>
    <name evidence="7" type="ORF">ACFYKX_05000</name>
</gene>
<accession>A0ABW6K744</accession>
<feature type="transmembrane region" description="Helical" evidence="5">
    <location>
        <begin position="178"/>
        <end position="196"/>
    </location>
</feature>
<proteinExistence type="predicted"/>
<keyword evidence="3 5" id="KW-1133">Transmembrane helix</keyword>
<dbReference type="InterPro" id="IPR018045">
    <property type="entry name" value="S04_transporter_CS"/>
</dbReference>
<name>A0ABW6K744_9BACI</name>
<feature type="transmembrane region" description="Helical" evidence="5">
    <location>
        <begin position="202"/>
        <end position="219"/>
    </location>
</feature>
<keyword evidence="8" id="KW-1185">Reference proteome</keyword>
<evidence type="ECO:0000256" key="5">
    <source>
        <dbReference type="SAM" id="Phobius"/>
    </source>
</evidence>
<evidence type="ECO:0000256" key="1">
    <source>
        <dbReference type="ARBA" id="ARBA00004141"/>
    </source>
</evidence>
<dbReference type="EMBL" id="JBIACK010000001">
    <property type="protein sequence ID" value="MFE8699979.1"/>
    <property type="molecule type" value="Genomic_DNA"/>
</dbReference>
<keyword evidence="2 5" id="KW-0812">Transmembrane</keyword>
<dbReference type="RefSeq" id="WP_389358639.1">
    <property type="nucleotide sequence ID" value="NZ_JBIACK010000001.1"/>
</dbReference>
<protein>
    <submittedName>
        <fullName evidence="7">SulP family inorganic anion transporter</fullName>
    </submittedName>
</protein>
<evidence type="ECO:0000259" key="6">
    <source>
        <dbReference type="Pfam" id="PF00916"/>
    </source>
</evidence>
<feature type="transmembrane region" description="Helical" evidence="5">
    <location>
        <begin position="51"/>
        <end position="68"/>
    </location>
</feature>